<dbReference type="InterPro" id="IPR002994">
    <property type="entry name" value="Surf1/Shy1"/>
</dbReference>
<dbReference type="EMBL" id="JBHRTB010000010">
    <property type="protein sequence ID" value="MFC3142600.1"/>
    <property type="molecule type" value="Genomic_DNA"/>
</dbReference>
<comment type="caution">
    <text evidence="6">Lacks conserved residue(s) required for the propagation of feature annotation.</text>
</comment>
<dbReference type="CDD" id="cd06662">
    <property type="entry name" value="SURF1"/>
    <property type="match status" value="1"/>
</dbReference>
<comment type="subcellular location">
    <subcellularLocation>
        <location evidence="6">Cell membrane</location>
        <topology evidence="6">Multi-pass membrane protein</topology>
    </subcellularLocation>
    <subcellularLocation>
        <location evidence="1">Membrane</location>
    </subcellularLocation>
</comment>
<dbReference type="InterPro" id="IPR045214">
    <property type="entry name" value="Surf1/Surf4"/>
</dbReference>
<proteinExistence type="inferred from homology"/>
<dbReference type="PROSITE" id="PS50895">
    <property type="entry name" value="SURF1"/>
    <property type="match status" value="1"/>
</dbReference>
<evidence type="ECO:0000256" key="5">
    <source>
        <dbReference type="ARBA" id="ARBA00023136"/>
    </source>
</evidence>
<comment type="caution">
    <text evidence="7">The sequence shown here is derived from an EMBL/GenBank/DDBJ whole genome shotgun (WGS) entry which is preliminary data.</text>
</comment>
<keyword evidence="3 6" id="KW-0812">Transmembrane</keyword>
<dbReference type="RefSeq" id="WP_275633393.1">
    <property type="nucleotide sequence ID" value="NZ_JARGYD010000005.1"/>
</dbReference>
<reference evidence="8" key="1">
    <citation type="journal article" date="2019" name="Int. J. Syst. Evol. Microbiol.">
        <title>The Global Catalogue of Microorganisms (GCM) 10K type strain sequencing project: providing services to taxonomists for standard genome sequencing and annotation.</title>
        <authorList>
            <consortium name="The Broad Institute Genomics Platform"/>
            <consortium name="The Broad Institute Genome Sequencing Center for Infectious Disease"/>
            <person name="Wu L."/>
            <person name="Ma J."/>
        </authorList>
    </citation>
    <scope>NUCLEOTIDE SEQUENCE [LARGE SCALE GENOMIC DNA]</scope>
    <source>
        <strain evidence="8">KCTC 52366</strain>
    </source>
</reference>
<evidence type="ECO:0000313" key="8">
    <source>
        <dbReference type="Proteomes" id="UP001595632"/>
    </source>
</evidence>
<keyword evidence="5 6" id="KW-0472">Membrane</keyword>
<evidence type="ECO:0000313" key="7">
    <source>
        <dbReference type="EMBL" id="MFC3142600.1"/>
    </source>
</evidence>
<protein>
    <recommendedName>
        <fullName evidence="6">SURF1-like protein</fullName>
    </recommendedName>
</protein>
<accession>A0ABV7GR52</accession>
<dbReference type="Pfam" id="PF02104">
    <property type="entry name" value="SURF1"/>
    <property type="match status" value="1"/>
</dbReference>
<name>A0ABV7GR52_9RHOB</name>
<evidence type="ECO:0000256" key="1">
    <source>
        <dbReference type="ARBA" id="ARBA00004370"/>
    </source>
</evidence>
<evidence type="ECO:0000256" key="6">
    <source>
        <dbReference type="RuleBase" id="RU363076"/>
    </source>
</evidence>
<evidence type="ECO:0000256" key="2">
    <source>
        <dbReference type="ARBA" id="ARBA00007165"/>
    </source>
</evidence>
<evidence type="ECO:0000256" key="4">
    <source>
        <dbReference type="ARBA" id="ARBA00022989"/>
    </source>
</evidence>
<dbReference type="PANTHER" id="PTHR23427">
    <property type="entry name" value="SURFEIT LOCUS PROTEIN"/>
    <property type="match status" value="1"/>
</dbReference>
<keyword evidence="8" id="KW-1185">Reference proteome</keyword>
<keyword evidence="4 6" id="KW-1133">Transmembrane helix</keyword>
<comment type="similarity">
    <text evidence="2 6">Belongs to the SURF1 family.</text>
</comment>
<dbReference type="PANTHER" id="PTHR23427:SF2">
    <property type="entry name" value="SURFEIT LOCUS PROTEIN 1"/>
    <property type="match status" value="1"/>
</dbReference>
<organism evidence="7 8">
    <name type="scientific">Psychromarinibacter halotolerans</name>
    <dbReference type="NCBI Taxonomy" id="1775175"/>
    <lineage>
        <taxon>Bacteria</taxon>
        <taxon>Pseudomonadati</taxon>
        <taxon>Pseudomonadota</taxon>
        <taxon>Alphaproteobacteria</taxon>
        <taxon>Rhodobacterales</taxon>
        <taxon>Paracoccaceae</taxon>
        <taxon>Psychromarinibacter</taxon>
    </lineage>
</organism>
<keyword evidence="6" id="KW-1003">Cell membrane</keyword>
<dbReference type="Proteomes" id="UP001595632">
    <property type="component" value="Unassembled WGS sequence"/>
</dbReference>
<evidence type="ECO:0000256" key="3">
    <source>
        <dbReference type="ARBA" id="ARBA00022692"/>
    </source>
</evidence>
<feature type="transmembrane region" description="Helical" evidence="6">
    <location>
        <begin position="195"/>
        <end position="214"/>
    </location>
</feature>
<sequence>MKRYLAPLLIGCIGCAILLSLGVWQVQRLAWKEAMLSRIESQIAGDPVPLFAGPLEEYQAVEATGTITDEEAHVMTPVKNIGAVFRIVSVFETDGRRILLDRGFVPATDKTADRPPVEDVRIVGNFRTVEESDSFTPEPDLDTNYWFARDVPRLAEALGTEPILVVLRESDEASAPVTPWPVGTEGIPNNHLNYAITWFLLAAVWAGMTALWLWRINRRTD</sequence>
<gene>
    <name evidence="7" type="ORF">ACFOGP_07760</name>
</gene>